<evidence type="ECO:0000256" key="10">
    <source>
        <dbReference type="ARBA" id="ARBA00044770"/>
    </source>
</evidence>
<evidence type="ECO:0000256" key="11">
    <source>
        <dbReference type="ARBA" id="ARBA00049902"/>
    </source>
</evidence>
<dbReference type="GO" id="GO:0008955">
    <property type="term" value="F:peptidoglycan glycosyltransferase activity"/>
    <property type="evidence" value="ECO:0007669"/>
    <property type="project" value="UniProtKB-EC"/>
</dbReference>
<feature type="chain" id="PRO_5027001941" description="peptidoglycan glycosyltransferase" evidence="12">
    <location>
        <begin position="24"/>
        <end position="674"/>
    </location>
</feature>
<dbReference type="Pfam" id="PF06832">
    <property type="entry name" value="BiPBP_C"/>
    <property type="match status" value="1"/>
</dbReference>
<dbReference type="PANTHER" id="PTHR32282">
    <property type="entry name" value="BINDING PROTEIN TRANSPEPTIDASE, PUTATIVE-RELATED"/>
    <property type="match status" value="1"/>
</dbReference>
<dbReference type="Pfam" id="PF00905">
    <property type="entry name" value="Transpeptidase"/>
    <property type="match status" value="1"/>
</dbReference>
<dbReference type="RefSeq" id="WP_154444295.1">
    <property type="nucleotide sequence ID" value="NZ_WIND01000001.1"/>
</dbReference>
<evidence type="ECO:0000256" key="5">
    <source>
        <dbReference type="ARBA" id="ARBA00022670"/>
    </source>
</evidence>
<evidence type="ECO:0000313" key="17">
    <source>
        <dbReference type="Proteomes" id="UP000474957"/>
    </source>
</evidence>
<dbReference type="InterPro" id="IPR023346">
    <property type="entry name" value="Lysozyme-like_dom_sf"/>
</dbReference>
<comment type="catalytic activity">
    <reaction evidence="11">
        <text>[GlcNAc-(1-&gt;4)-Mur2Ac(oyl-L-Ala-gamma-D-Glu-L-Lys-D-Ala-D-Ala)](n)-di-trans,octa-cis-undecaprenyl diphosphate + beta-D-GlcNAc-(1-&gt;4)-Mur2Ac(oyl-L-Ala-gamma-D-Glu-L-Lys-D-Ala-D-Ala)-di-trans,octa-cis-undecaprenyl diphosphate = [GlcNAc-(1-&gt;4)-Mur2Ac(oyl-L-Ala-gamma-D-Glu-L-Lys-D-Ala-D-Ala)](n+1)-di-trans,octa-cis-undecaprenyl diphosphate + di-trans,octa-cis-undecaprenyl diphosphate + H(+)</text>
        <dbReference type="Rhea" id="RHEA:23708"/>
        <dbReference type="Rhea" id="RHEA-COMP:9602"/>
        <dbReference type="Rhea" id="RHEA-COMP:9603"/>
        <dbReference type="ChEBI" id="CHEBI:15378"/>
        <dbReference type="ChEBI" id="CHEBI:58405"/>
        <dbReference type="ChEBI" id="CHEBI:60033"/>
        <dbReference type="ChEBI" id="CHEBI:78435"/>
        <dbReference type="EC" id="2.4.99.28"/>
    </reaction>
</comment>
<keyword evidence="7" id="KW-0808">Transferase</keyword>
<dbReference type="GO" id="GO:0030288">
    <property type="term" value="C:outer membrane-bounded periplasmic space"/>
    <property type="evidence" value="ECO:0007669"/>
    <property type="project" value="TreeGrafter"/>
</dbReference>
<keyword evidence="4" id="KW-0121">Carboxypeptidase</keyword>
<keyword evidence="17" id="KW-1185">Reference proteome</keyword>
<dbReference type="InterPro" id="IPR001264">
    <property type="entry name" value="Glyco_trans_51"/>
</dbReference>
<feature type="signal peptide" evidence="12">
    <location>
        <begin position="1"/>
        <end position="23"/>
    </location>
</feature>
<dbReference type="GO" id="GO:0004180">
    <property type="term" value="F:carboxypeptidase activity"/>
    <property type="evidence" value="ECO:0007669"/>
    <property type="project" value="UniProtKB-KW"/>
</dbReference>
<evidence type="ECO:0000256" key="9">
    <source>
        <dbReference type="ARBA" id="ARBA00023268"/>
    </source>
</evidence>
<sequence>MSRRRALRAALAGAALTAGAALAADRWVAATPLPPLAAPTSVLAADRHGVPLRVFLAADDRWRLPVALDTVDPAYLEMLIAYEDKRFYRHAGVDPLALARAARDSLLAGRIVSGGSTLTMQVARLLDDGTTGRWTGKLRQIRLALALERVLSKREILEIYLSRAPFGGNIEGVRAGAFSWFGKDARRLAPAEAALLVALPQAPEARRPDRAPGVARAARNAVLRRAAAAGALDPALLDRARAAPVPSRRRAFPDRAWHLADRARADAPAAPVHRLPVEAGAQGAIEDLLARAVEGLPPGVAAAATVYDHRAGQMLAQVGAARAGRAARGGYIDMTRAVRSPGSALKPFVYALAFADGLAHPETRLNDRPTDFGGYAPRNFDGGFRGPVSARQALQASLNVPAVALLDALGPRRLVAFLNRAGASPHTPDGAAPGLAAALGGLGLSLQDLVSLYAVLARGGQDAEGRRLLDPAAAWYVTDILRGAPPPEAGAGGDIAFKTGTSYGYRDAWAVGYDGAHVVGIWVGRPDGGSVPGLSGQGTAAPLLFQAFGRLGPRRAALPGPPPAALTGGLADLPAPLRVLGGGADEGLGVALAYPPAGATLQLAAPAGGDAAHLVAKLERGTPPFTWMIDQRVIAWDRQARSLVWPVADPGFVTVTVLDAAGTSARATVLVQRP</sequence>
<dbReference type="InterPro" id="IPR050396">
    <property type="entry name" value="Glycosyltr_51/Transpeptidase"/>
</dbReference>
<evidence type="ECO:0000256" key="12">
    <source>
        <dbReference type="SAM" id="SignalP"/>
    </source>
</evidence>
<evidence type="ECO:0000259" key="15">
    <source>
        <dbReference type="Pfam" id="PF06832"/>
    </source>
</evidence>
<dbReference type="InterPro" id="IPR009647">
    <property type="entry name" value="PBP_C"/>
</dbReference>
<feature type="domain" description="Penicillin-binding C-terminal" evidence="15">
    <location>
        <begin position="586"/>
        <end position="666"/>
    </location>
</feature>
<evidence type="ECO:0000256" key="1">
    <source>
        <dbReference type="ARBA" id="ARBA00004752"/>
    </source>
</evidence>
<dbReference type="UniPathway" id="UPA00219"/>
<evidence type="ECO:0000256" key="6">
    <source>
        <dbReference type="ARBA" id="ARBA00022676"/>
    </source>
</evidence>
<dbReference type="NCBIfam" id="TIGR02073">
    <property type="entry name" value="PBP_1c"/>
    <property type="match status" value="1"/>
</dbReference>
<dbReference type="AlphaFoldDB" id="A0A6L5YWL3"/>
<keyword evidence="6" id="KW-0328">Glycosyltransferase</keyword>
<dbReference type="Gene3D" id="3.40.710.10">
    <property type="entry name" value="DD-peptidase/beta-lactamase superfamily"/>
    <property type="match status" value="1"/>
</dbReference>
<evidence type="ECO:0000259" key="13">
    <source>
        <dbReference type="Pfam" id="PF00905"/>
    </source>
</evidence>
<organism evidence="16 17">
    <name type="scientific">Halovulum marinum</name>
    <dbReference type="NCBI Taxonomy" id="2662447"/>
    <lineage>
        <taxon>Bacteria</taxon>
        <taxon>Pseudomonadati</taxon>
        <taxon>Pseudomonadota</taxon>
        <taxon>Alphaproteobacteria</taxon>
        <taxon>Rhodobacterales</taxon>
        <taxon>Paracoccaceae</taxon>
        <taxon>Halovulum</taxon>
    </lineage>
</organism>
<dbReference type="Pfam" id="PF00912">
    <property type="entry name" value="Transgly"/>
    <property type="match status" value="1"/>
</dbReference>
<dbReference type="EC" id="2.4.99.28" evidence="10"/>
<comment type="pathway">
    <text evidence="1">Cell wall biogenesis; peptidoglycan biosynthesis.</text>
</comment>
<evidence type="ECO:0000256" key="8">
    <source>
        <dbReference type="ARBA" id="ARBA00022801"/>
    </source>
</evidence>
<dbReference type="PANTHER" id="PTHR32282:SF15">
    <property type="entry name" value="PENICILLIN-BINDING PROTEIN 1C"/>
    <property type="match status" value="1"/>
</dbReference>
<evidence type="ECO:0000256" key="7">
    <source>
        <dbReference type="ARBA" id="ARBA00022679"/>
    </source>
</evidence>
<comment type="similarity">
    <text evidence="3">In the N-terminal section; belongs to the glycosyltransferase 51 family.</text>
</comment>
<keyword evidence="8" id="KW-0378">Hydrolase</keyword>
<keyword evidence="12" id="KW-0732">Signal</keyword>
<dbReference type="PROSITE" id="PS51318">
    <property type="entry name" value="TAT"/>
    <property type="match status" value="1"/>
</dbReference>
<dbReference type="InterPro" id="IPR036950">
    <property type="entry name" value="PBP_transglycosylase"/>
</dbReference>
<protein>
    <recommendedName>
        <fullName evidence="10">peptidoglycan glycosyltransferase</fullName>
        <ecNumber evidence="10">2.4.99.28</ecNumber>
    </recommendedName>
</protein>
<keyword evidence="5" id="KW-0645">Protease</keyword>
<evidence type="ECO:0000313" key="16">
    <source>
        <dbReference type="EMBL" id="MSU88329.1"/>
    </source>
</evidence>
<dbReference type="GO" id="GO:0006508">
    <property type="term" value="P:proteolysis"/>
    <property type="evidence" value="ECO:0007669"/>
    <property type="project" value="UniProtKB-KW"/>
</dbReference>
<dbReference type="SUPFAM" id="SSF56601">
    <property type="entry name" value="beta-lactamase/transpeptidase-like"/>
    <property type="match status" value="1"/>
</dbReference>
<dbReference type="InterPro" id="IPR006311">
    <property type="entry name" value="TAT_signal"/>
</dbReference>
<evidence type="ECO:0000256" key="2">
    <source>
        <dbReference type="ARBA" id="ARBA00007090"/>
    </source>
</evidence>
<feature type="domain" description="Penicillin-binding protein transpeptidase" evidence="13">
    <location>
        <begin position="303"/>
        <end position="514"/>
    </location>
</feature>
<evidence type="ECO:0000256" key="4">
    <source>
        <dbReference type="ARBA" id="ARBA00022645"/>
    </source>
</evidence>
<gene>
    <name evidence="16" type="primary">pbpC</name>
    <name evidence="16" type="ORF">GE300_01700</name>
</gene>
<comment type="similarity">
    <text evidence="2">In the C-terminal section; belongs to the transpeptidase family.</text>
</comment>
<feature type="domain" description="Glycosyl transferase family 51" evidence="14">
    <location>
        <begin position="59"/>
        <end position="225"/>
    </location>
</feature>
<dbReference type="GO" id="GO:0008658">
    <property type="term" value="F:penicillin binding"/>
    <property type="evidence" value="ECO:0007669"/>
    <property type="project" value="InterPro"/>
</dbReference>
<dbReference type="InterPro" id="IPR001460">
    <property type="entry name" value="PCN-bd_Tpept"/>
</dbReference>
<dbReference type="InterPro" id="IPR011815">
    <property type="entry name" value="PBP_1c"/>
</dbReference>
<dbReference type="GO" id="GO:0009252">
    <property type="term" value="P:peptidoglycan biosynthetic process"/>
    <property type="evidence" value="ECO:0007669"/>
    <property type="project" value="UniProtKB-UniPathway"/>
</dbReference>
<evidence type="ECO:0000256" key="3">
    <source>
        <dbReference type="ARBA" id="ARBA00007739"/>
    </source>
</evidence>
<dbReference type="EMBL" id="WIND01000001">
    <property type="protein sequence ID" value="MSU88329.1"/>
    <property type="molecule type" value="Genomic_DNA"/>
</dbReference>
<name>A0A6L5YWL3_9RHOB</name>
<accession>A0A6L5YWL3</accession>
<keyword evidence="9" id="KW-0511">Multifunctional enzyme</keyword>
<proteinExistence type="inferred from homology"/>
<comment type="caution">
    <text evidence="16">The sequence shown here is derived from an EMBL/GenBank/DDBJ whole genome shotgun (WGS) entry which is preliminary data.</text>
</comment>
<dbReference type="SUPFAM" id="SSF53955">
    <property type="entry name" value="Lysozyme-like"/>
    <property type="match status" value="1"/>
</dbReference>
<dbReference type="InterPro" id="IPR012338">
    <property type="entry name" value="Beta-lactam/transpept-like"/>
</dbReference>
<reference evidence="16 17" key="1">
    <citation type="submission" date="2019-10" db="EMBL/GenBank/DDBJ databases">
        <title>Cognatihalovulum marinum gen. nov. sp. nov., a new member of the family Rhodobacteraceae isolated from deep seawater of the Northwest Indian Ocean.</title>
        <authorList>
            <person name="Ruan C."/>
            <person name="Wang J."/>
            <person name="Zheng X."/>
            <person name="Song L."/>
            <person name="Zhu Y."/>
            <person name="Huang Y."/>
            <person name="Lu Z."/>
            <person name="Du W."/>
            <person name="Huang L."/>
            <person name="Dai X."/>
        </authorList>
    </citation>
    <scope>NUCLEOTIDE SEQUENCE [LARGE SCALE GENOMIC DNA]</scope>
    <source>
        <strain evidence="16 17">2CG4</strain>
    </source>
</reference>
<dbReference type="Proteomes" id="UP000474957">
    <property type="component" value="Unassembled WGS sequence"/>
</dbReference>
<evidence type="ECO:0000259" key="14">
    <source>
        <dbReference type="Pfam" id="PF00912"/>
    </source>
</evidence>
<dbReference type="Gene3D" id="1.10.3810.10">
    <property type="entry name" value="Biosynthetic peptidoglycan transglycosylase-like"/>
    <property type="match status" value="1"/>
</dbReference>